<accession>A0A6J5NWI8</accession>
<dbReference type="InterPro" id="IPR003615">
    <property type="entry name" value="HNH_nuc"/>
</dbReference>
<evidence type="ECO:0000259" key="1">
    <source>
        <dbReference type="SMART" id="SM00507"/>
    </source>
</evidence>
<evidence type="ECO:0000313" key="2">
    <source>
        <dbReference type="EMBL" id="CAB4161976.1"/>
    </source>
</evidence>
<dbReference type="Pfam" id="PF14279">
    <property type="entry name" value="HNH_5"/>
    <property type="match status" value="1"/>
</dbReference>
<proteinExistence type="predicted"/>
<dbReference type="InterPro" id="IPR029471">
    <property type="entry name" value="HNH_5"/>
</dbReference>
<dbReference type="InterPro" id="IPR052892">
    <property type="entry name" value="NA-targeting_endonuclease"/>
</dbReference>
<sequence>MTMHSQRKANSTHWKKIRLRILQRDGYECYWCGADATTCDHVIPVARGGTDEPDNLVAACKRCNFSRQDKMPDEFILAQRAKASNFLGRDSTATLSRGLLSPPNDSKSHD</sequence>
<protein>
    <submittedName>
        <fullName evidence="2">HNHc domain containing protein</fullName>
    </submittedName>
</protein>
<organism evidence="2">
    <name type="scientific">uncultured Caudovirales phage</name>
    <dbReference type="NCBI Taxonomy" id="2100421"/>
    <lineage>
        <taxon>Viruses</taxon>
        <taxon>Duplodnaviria</taxon>
        <taxon>Heunggongvirae</taxon>
        <taxon>Uroviricota</taxon>
        <taxon>Caudoviricetes</taxon>
        <taxon>Peduoviridae</taxon>
        <taxon>Maltschvirus</taxon>
        <taxon>Maltschvirus maltsch</taxon>
    </lineage>
</organism>
<dbReference type="EMBL" id="LR796722">
    <property type="protein sequence ID" value="CAB4161976.1"/>
    <property type="molecule type" value="Genomic_DNA"/>
</dbReference>
<gene>
    <name evidence="2" type="ORF">UFOVP794_12</name>
</gene>
<dbReference type="Gene3D" id="1.10.30.50">
    <property type="match status" value="1"/>
</dbReference>
<feature type="domain" description="HNH nuclease" evidence="1">
    <location>
        <begin position="16"/>
        <end position="65"/>
    </location>
</feature>
<dbReference type="PANTHER" id="PTHR33877">
    <property type="entry name" value="SLL1193 PROTEIN"/>
    <property type="match status" value="1"/>
</dbReference>
<dbReference type="CDD" id="cd00085">
    <property type="entry name" value="HNHc"/>
    <property type="match status" value="1"/>
</dbReference>
<dbReference type="SMART" id="SM00507">
    <property type="entry name" value="HNHc"/>
    <property type="match status" value="1"/>
</dbReference>
<dbReference type="PANTHER" id="PTHR33877:SF2">
    <property type="entry name" value="OS07G0170200 PROTEIN"/>
    <property type="match status" value="1"/>
</dbReference>
<reference evidence="2" key="1">
    <citation type="submission" date="2020-04" db="EMBL/GenBank/DDBJ databases">
        <authorList>
            <person name="Chiriac C."/>
            <person name="Salcher M."/>
            <person name="Ghai R."/>
            <person name="Kavagutti S V."/>
        </authorList>
    </citation>
    <scope>NUCLEOTIDE SEQUENCE</scope>
</reference>
<name>A0A6J5NWI8_9CAUD</name>